<name>A0A369AZS6_9FIRM</name>
<dbReference type="Pfam" id="PF10387">
    <property type="entry name" value="DUF2442"/>
    <property type="match status" value="1"/>
</dbReference>
<dbReference type="OrthoDB" id="427321at2"/>
<dbReference type="Proteomes" id="UP000253034">
    <property type="component" value="Unassembled WGS sequence"/>
</dbReference>
<protein>
    <submittedName>
        <fullName evidence="2">Uncharacterized protein DUF2442</fullName>
    </submittedName>
</protein>
<dbReference type="Pfam" id="PF20038">
    <property type="entry name" value="HTH_59"/>
    <property type="match status" value="1"/>
</dbReference>
<organism evidence="2 3">
    <name type="scientific">Anaerobacterium chartisolvens</name>
    <dbReference type="NCBI Taxonomy" id="1297424"/>
    <lineage>
        <taxon>Bacteria</taxon>
        <taxon>Bacillati</taxon>
        <taxon>Bacillota</taxon>
        <taxon>Clostridia</taxon>
        <taxon>Eubacteriales</taxon>
        <taxon>Oscillospiraceae</taxon>
        <taxon>Anaerobacterium</taxon>
    </lineage>
</organism>
<feature type="domain" description="Helix-turn-helix" evidence="1">
    <location>
        <begin position="86"/>
        <end position="140"/>
    </location>
</feature>
<accession>A0A369AZS6</accession>
<dbReference type="InterPro" id="IPR045403">
    <property type="entry name" value="HTH_59_Firmicutes_type"/>
</dbReference>
<sequence length="151" mass="16994">MFHKIKSVTALPDYILLVHFSDGTAKQYDVKLLFKKFETFEQLKTPGLFSLVSVDTGGYGVSWNDDIDLSCNELWNNGKKTPTPFDNLIAFGDATDLWGLNESTLRKAVSYGKLIDGVDVKKFGKQWIVSKAAMIREYGQPQAEKAQEDHL</sequence>
<evidence type="ECO:0000313" key="2">
    <source>
        <dbReference type="EMBL" id="RCX13838.1"/>
    </source>
</evidence>
<dbReference type="InterPro" id="IPR018841">
    <property type="entry name" value="DUF2442"/>
</dbReference>
<comment type="caution">
    <text evidence="2">The sequence shown here is derived from an EMBL/GenBank/DDBJ whole genome shotgun (WGS) entry which is preliminary data.</text>
</comment>
<keyword evidence="3" id="KW-1185">Reference proteome</keyword>
<dbReference type="InterPro" id="IPR036782">
    <property type="entry name" value="NE0471-like_N"/>
</dbReference>
<dbReference type="Gene3D" id="3.30.2020.10">
    <property type="entry name" value="NE0471-like N-terminal domain"/>
    <property type="match status" value="1"/>
</dbReference>
<dbReference type="RefSeq" id="WP_114298474.1">
    <property type="nucleotide sequence ID" value="NZ_QPJT01000016.1"/>
</dbReference>
<dbReference type="EMBL" id="QPJT01000016">
    <property type="protein sequence ID" value="RCX13838.1"/>
    <property type="molecule type" value="Genomic_DNA"/>
</dbReference>
<dbReference type="AlphaFoldDB" id="A0A369AZS6"/>
<gene>
    <name evidence="2" type="ORF">DFR58_11674</name>
</gene>
<evidence type="ECO:0000313" key="3">
    <source>
        <dbReference type="Proteomes" id="UP000253034"/>
    </source>
</evidence>
<evidence type="ECO:0000259" key="1">
    <source>
        <dbReference type="Pfam" id="PF20038"/>
    </source>
</evidence>
<reference evidence="2 3" key="1">
    <citation type="submission" date="2018-07" db="EMBL/GenBank/DDBJ databases">
        <title>Genomic Encyclopedia of Type Strains, Phase IV (KMG-IV): sequencing the most valuable type-strain genomes for metagenomic binning, comparative biology and taxonomic classification.</title>
        <authorList>
            <person name="Goeker M."/>
        </authorList>
    </citation>
    <scope>NUCLEOTIDE SEQUENCE [LARGE SCALE GENOMIC DNA]</scope>
    <source>
        <strain evidence="2 3">DSM 27016</strain>
    </source>
</reference>
<proteinExistence type="predicted"/>
<dbReference type="SUPFAM" id="SSF143880">
    <property type="entry name" value="NE0471 N-terminal domain-like"/>
    <property type="match status" value="1"/>
</dbReference>